<name>I4CBV5_DESTA</name>
<protein>
    <recommendedName>
        <fullName evidence="4">PsbP C-terminal domain-containing protein</fullName>
    </recommendedName>
</protein>
<proteinExistence type="predicted"/>
<reference evidence="3" key="1">
    <citation type="submission" date="2012-06" db="EMBL/GenBank/DDBJ databases">
        <title>Complete sequence of chromosome of Desulfomonile tiedjei DSM 6799.</title>
        <authorList>
            <person name="Lucas S."/>
            <person name="Copeland A."/>
            <person name="Lapidus A."/>
            <person name="Glavina del Rio T."/>
            <person name="Dalin E."/>
            <person name="Tice H."/>
            <person name="Bruce D."/>
            <person name="Goodwin L."/>
            <person name="Pitluck S."/>
            <person name="Peters L."/>
            <person name="Ovchinnikova G."/>
            <person name="Zeytun A."/>
            <person name="Lu M."/>
            <person name="Kyrpides N."/>
            <person name="Mavromatis K."/>
            <person name="Ivanova N."/>
            <person name="Brettin T."/>
            <person name="Detter J.C."/>
            <person name="Han C."/>
            <person name="Larimer F."/>
            <person name="Land M."/>
            <person name="Hauser L."/>
            <person name="Markowitz V."/>
            <person name="Cheng J.-F."/>
            <person name="Hugenholtz P."/>
            <person name="Woyke T."/>
            <person name="Wu D."/>
            <person name="Spring S."/>
            <person name="Schroeder M."/>
            <person name="Brambilla E."/>
            <person name="Klenk H.-P."/>
            <person name="Eisen J.A."/>
        </authorList>
    </citation>
    <scope>NUCLEOTIDE SEQUENCE [LARGE SCALE GENOMIC DNA]</scope>
    <source>
        <strain evidence="3">ATCC 49306 / DSM 6799 / DCB-1</strain>
    </source>
</reference>
<dbReference type="HOGENOM" id="CLU_1545182_0_0_7"/>
<keyword evidence="3" id="KW-1185">Reference proteome</keyword>
<dbReference type="EMBL" id="CP003360">
    <property type="protein sequence ID" value="AFM27046.1"/>
    <property type="molecule type" value="Genomic_DNA"/>
</dbReference>
<dbReference type="KEGG" id="dti:Desti_4414"/>
<dbReference type="AlphaFoldDB" id="I4CBV5"/>
<sequence length="173" mass="19557">MTRATFLIIILSIVLSGTASGQDGFSKYADPAGRFTFDYPTSMTLKTAGENEIKIFHPGATLRISVFIQERQKKGPVTAETIADLFRKLKQEMKNSSVLEEGKIKGLDGTQGYTIFLYKDHRGLQLVQLVQYYIAEERVLQMVISDRTEGFKNLEKVIRKIHNSLKILKPSLK</sequence>
<evidence type="ECO:0000313" key="3">
    <source>
        <dbReference type="Proteomes" id="UP000006055"/>
    </source>
</evidence>
<organism evidence="2 3">
    <name type="scientific">Desulfomonile tiedjei (strain ATCC 49306 / DSM 6799 / DCB-1)</name>
    <dbReference type="NCBI Taxonomy" id="706587"/>
    <lineage>
        <taxon>Bacteria</taxon>
        <taxon>Pseudomonadati</taxon>
        <taxon>Thermodesulfobacteriota</taxon>
        <taxon>Desulfomonilia</taxon>
        <taxon>Desulfomonilales</taxon>
        <taxon>Desulfomonilaceae</taxon>
        <taxon>Desulfomonile</taxon>
    </lineage>
</organism>
<evidence type="ECO:0008006" key="4">
    <source>
        <dbReference type="Google" id="ProtNLM"/>
    </source>
</evidence>
<dbReference type="STRING" id="706587.Desti_4414"/>
<accession>I4CBV5</accession>
<feature type="chain" id="PRO_5003687445" description="PsbP C-terminal domain-containing protein" evidence="1">
    <location>
        <begin position="22"/>
        <end position="173"/>
    </location>
</feature>
<evidence type="ECO:0000313" key="2">
    <source>
        <dbReference type="EMBL" id="AFM27046.1"/>
    </source>
</evidence>
<feature type="signal peptide" evidence="1">
    <location>
        <begin position="1"/>
        <end position="21"/>
    </location>
</feature>
<gene>
    <name evidence="2" type="ordered locus">Desti_4414</name>
</gene>
<dbReference type="RefSeq" id="WP_014812162.1">
    <property type="nucleotide sequence ID" value="NC_018025.1"/>
</dbReference>
<keyword evidence="1" id="KW-0732">Signal</keyword>
<dbReference type="Proteomes" id="UP000006055">
    <property type="component" value="Chromosome"/>
</dbReference>
<dbReference type="Gene3D" id="3.40.1000.10">
    <property type="entry name" value="Mog1/PsbP, alpha/beta/alpha sandwich"/>
    <property type="match status" value="1"/>
</dbReference>
<evidence type="ECO:0000256" key="1">
    <source>
        <dbReference type="SAM" id="SignalP"/>
    </source>
</evidence>